<name>A0A6S7J4C3_PARCT</name>
<keyword evidence="4" id="KW-0472">Membrane</keyword>
<gene>
    <name evidence="5" type="ORF">PACLA_8A010145</name>
</gene>
<dbReference type="AlphaFoldDB" id="A0A6S7J4C3"/>
<evidence type="ECO:0000256" key="1">
    <source>
        <dbReference type="ARBA" id="ARBA00004141"/>
    </source>
</evidence>
<proteinExistence type="predicted"/>
<keyword evidence="3" id="KW-1133">Transmembrane helix</keyword>
<comment type="subcellular location">
    <subcellularLocation>
        <location evidence="1">Membrane</location>
        <topology evidence="1">Multi-pass membrane protein</topology>
    </subcellularLocation>
</comment>
<evidence type="ECO:0000313" key="5">
    <source>
        <dbReference type="EMBL" id="CAB4007978.1"/>
    </source>
</evidence>
<dbReference type="Pfam" id="PF00083">
    <property type="entry name" value="Sugar_tr"/>
    <property type="match status" value="1"/>
</dbReference>
<dbReference type="InterPro" id="IPR005828">
    <property type="entry name" value="MFS_sugar_transport-like"/>
</dbReference>
<comment type="caution">
    <text evidence="5">The sequence shown here is derived from an EMBL/GenBank/DDBJ whole genome shotgun (WGS) entry which is preliminary data.</text>
</comment>
<evidence type="ECO:0000256" key="3">
    <source>
        <dbReference type="ARBA" id="ARBA00022989"/>
    </source>
</evidence>
<keyword evidence="6" id="KW-1185">Reference proteome</keyword>
<organism evidence="5 6">
    <name type="scientific">Paramuricea clavata</name>
    <name type="common">Red gorgonian</name>
    <name type="synonym">Violescent sea-whip</name>
    <dbReference type="NCBI Taxonomy" id="317549"/>
    <lineage>
        <taxon>Eukaryota</taxon>
        <taxon>Metazoa</taxon>
        <taxon>Cnidaria</taxon>
        <taxon>Anthozoa</taxon>
        <taxon>Octocorallia</taxon>
        <taxon>Malacalcyonacea</taxon>
        <taxon>Plexauridae</taxon>
        <taxon>Paramuricea</taxon>
    </lineage>
</organism>
<dbReference type="GO" id="GO:0022857">
    <property type="term" value="F:transmembrane transporter activity"/>
    <property type="evidence" value="ECO:0007669"/>
    <property type="project" value="InterPro"/>
</dbReference>
<keyword evidence="2" id="KW-0812">Transmembrane</keyword>
<dbReference type="OrthoDB" id="3936150at2759"/>
<dbReference type="SUPFAM" id="SSF103473">
    <property type="entry name" value="MFS general substrate transporter"/>
    <property type="match status" value="1"/>
</dbReference>
<reference evidence="5" key="1">
    <citation type="submission" date="2020-04" db="EMBL/GenBank/DDBJ databases">
        <authorList>
            <person name="Alioto T."/>
            <person name="Alioto T."/>
            <person name="Gomez Garrido J."/>
        </authorList>
    </citation>
    <scope>NUCLEOTIDE SEQUENCE</scope>
    <source>
        <strain evidence="5">A484AB</strain>
    </source>
</reference>
<dbReference type="GO" id="GO:0016020">
    <property type="term" value="C:membrane"/>
    <property type="evidence" value="ECO:0007669"/>
    <property type="project" value="UniProtKB-SubCell"/>
</dbReference>
<dbReference type="PANTHER" id="PTHR24064">
    <property type="entry name" value="SOLUTE CARRIER FAMILY 22 MEMBER"/>
    <property type="match status" value="1"/>
</dbReference>
<evidence type="ECO:0000256" key="2">
    <source>
        <dbReference type="ARBA" id="ARBA00022692"/>
    </source>
</evidence>
<dbReference type="Gene3D" id="1.20.1250.20">
    <property type="entry name" value="MFS general substrate transporter like domains"/>
    <property type="match status" value="1"/>
</dbReference>
<sequence>MVITFVLLTEYTSSRHRAKLGIYLFNFWPVGLLLLALLAYLLPNWRDLLLAIAAMGTPCLCYWWLTPESIRWLLVKDKYDEAIKHLAKIAKVNKKELPDEEVKRPDVVKEGSFRHLFLNRETTKKSLIVFDIWASVSLVYFGVSYSSVDLGWNPYVTFALTGVIEFPSNFGTVWAADRYMC</sequence>
<dbReference type="Proteomes" id="UP001152795">
    <property type="component" value="Unassembled WGS sequence"/>
</dbReference>
<evidence type="ECO:0000256" key="4">
    <source>
        <dbReference type="ARBA" id="ARBA00023136"/>
    </source>
</evidence>
<accession>A0A6S7J4C3</accession>
<protein>
    <submittedName>
        <fullName evidence="5">Organic cation transporter</fullName>
    </submittedName>
</protein>
<dbReference type="InterPro" id="IPR036259">
    <property type="entry name" value="MFS_trans_sf"/>
</dbReference>
<evidence type="ECO:0000313" key="6">
    <source>
        <dbReference type="Proteomes" id="UP001152795"/>
    </source>
</evidence>
<dbReference type="EMBL" id="CACRXK020005979">
    <property type="protein sequence ID" value="CAB4007978.1"/>
    <property type="molecule type" value="Genomic_DNA"/>
</dbReference>